<dbReference type="InterPro" id="IPR028884">
    <property type="entry name" value="Trm82"/>
</dbReference>
<name>A0AA40CBH6_9PEZI</name>
<dbReference type="Pfam" id="PF00400">
    <property type="entry name" value="WD40"/>
    <property type="match status" value="1"/>
</dbReference>
<comment type="subcellular location">
    <subcellularLocation>
        <location evidence="1 6">Nucleus</location>
    </subcellularLocation>
</comment>
<protein>
    <recommendedName>
        <fullName evidence="11">Transfer RNA methyltransferase 82</fullName>
    </recommendedName>
</protein>
<dbReference type="GO" id="GO:0106004">
    <property type="term" value="P:tRNA (guanine-N7)-methylation"/>
    <property type="evidence" value="ECO:0007669"/>
    <property type="project" value="UniProtKB-UniRule"/>
</dbReference>
<evidence type="ECO:0000256" key="5">
    <source>
        <dbReference type="ARBA" id="ARBA00023242"/>
    </source>
</evidence>
<keyword evidence="5 6" id="KW-0539">Nucleus</keyword>
<comment type="similarity">
    <text evidence="6">Belongs to the WD repeat TRM82 family.</text>
</comment>
<comment type="pathway">
    <text evidence="6">tRNA modification; N(7)-methylguanine-tRNA biosynthesis.</text>
</comment>
<evidence type="ECO:0000313" key="9">
    <source>
        <dbReference type="EMBL" id="KAK0632317.1"/>
    </source>
</evidence>
<dbReference type="InterPro" id="IPR036322">
    <property type="entry name" value="WD40_repeat_dom_sf"/>
</dbReference>
<dbReference type="InterPro" id="IPR001680">
    <property type="entry name" value="WD40_rpt"/>
</dbReference>
<feature type="compositionally biased region" description="Basic and acidic residues" evidence="8">
    <location>
        <begin position="93"/>
        <end position="103"/>
    </location>
</feature>
<feature type="repeat" description="WD" evidence="7">
    <location>
        <begin position="296"/>
        <end position="338"/>
    </location>
</feature>
<dbReference type="GO" id="GO:0005829">
    <property type="term" value="C:cytosol"/>
    <property type="evidence" value="ECO:0007669"/>
    <property type="project" value="TreeGrafter"/>
</dbReference>
<dbReference type="PROSITE" id="PS50082">
    <property type="entry name" value="WD_REPEATS_2"/>
    <property type="match status" value="1"/>
</dbReference>
<dbReference type="GO" id="GO:0005634">
    <property type="term" value="C:nucleus"/>
    <property type="evidence" value="ECO:0007669"/>
    <property type="project" value="UniProtKB-SubCell"/>
</dbReference>
<dbReference type="GO" id="GO:0043527">
    <property type="term" value="C:tRNA methyltransferase complex"/>
    <property type="evidence" value="ECO:0007669"/>
    <property type="project" value="TreeGrafter"/>
</dbReference>
<evidence type="ECO:0000256" key="2">
    <source>
        <dbReference type="ARBA" id="ARBA00022574"/>
    </source>
</evidence>
<sequence length="507" mass="55191">MVVPYHLLTECGNVLFAARGSDIYSFTPQLQHISTWKYPSARQNGSSGPSSAPKASPLPEEPPSKRRKVGAGQDGDTSVHENGVAQPQAPVIEGRKNQDPSHQERPFIHGLAATTDHRHVVAITGSDKTIWVFEHDGQGNLKQLSQRTMPKRPCSIAITSDNQTILSADKFGDVYSIPLIPSPSNFTTPDATSRSATPSAPHAFKPQANEFTVHTKRNLKALENQKLGLKIKAADKPSEPTFEHTLLLGHVSMLTAVAVGAHPATQRPYILTADRDEHIRVSRGDPSQAHIIDAYCLGHEDFVSRLCIPPLSPEILVSGGGDDDIFVWNWAEGRLIARASVLEQVQKVTPDAIKVAVSRLFAYSEEGSATTIFVICERQVFSTLLFAYIHRKLTASSVPAVFGYDLSGNQLQHIVTIPTASNPLDISTLHRGASQFPDVILAVDPLVSAEGTVGASLIVLTRDETGLSLHPDLEKEALVIEGENIKLEELQKILYATESLRKTSDFE</sequence>
<dbReference type="PANTHER" id="PTHR16288">
    <property type="entry name" value="WD40 REPEAT PROTEIN 4"/>
    <property type="match status" value="1"/>
</dbReference>
<dbReference type="SMART" id="SM00320">
    <property type="entry name" value="WD40"/>
    <property type="match status" value="3"/>
</dbReference>
<feature type="region of interest" description="Disordered" evidence="8">
    <location>
        <begin position="39"/>
        <end position="103"/>
    </location>
</feature>
<keyword evidence="4 6" id="KW-0677">Repeat</keyword>
<dbReference type="PANTHER" id="PTHR16288:SF0">
    <property type="entry name" value="TRNA (GUANINE-N(7)-)-METHYLTRANSFERASE NON-CATALYTIC SUBUNIT WDR4"/>
    <property type="match status" value="1"/>
</dbReference>
<evidence type="ECO:0000256" key="1">
    <source>
        <dbReference type="ARBA" id="ARBA00004123"/>
    </source>
</evidence>
<organism evidence="9 10">
    <name type="scientific">Immersiella caudata</name>
    <dbReference type="NCBI Taxonomy" id="314043"/>
    <lineage>
        <taxon>Eukaryota</taxon>
        <taxon>Fungi</taxon>
        <taxon>Dikarya</taxon>
        <taxon>Ascomycota</taxon>
        <taxon>Pezizomycotina</taxon>
        <taxon>Sordariomycetes</taxon>
        <taxon>Sordariomycetidae</taxon>
        <taxon>Sordariales</taxon>
        <taxon>Lasiosphaeriaceae</taxon>
        <taxon>Immersiella</taxon>
    </lineage>
</organism>
<dbReference type="EMBL" id="JAULSU010000001">
    <property type="protein sequence ID" value="KAK0632317.1"/>
    <property type="molecule type" value="Genomic_DNA"/>
</dbReference>
<dbReference type="AlphaFoldDB" id="A0AA40CBH6"/>
<dbReference type="Proteomes" id="UP001175000">
    <property type="component" value="Unassembled WGS sequence"/>
</dbReference>
<evidence type="ECO:0000256" key="7">
    <source>
        <dbReference type="PROSITE-ProRule" id="PRU00221"/>
    </source>
</evidence>
<keyword evidence="3 6" id="KW-0819">tRNA processing</keyword>
<evidence type="ECO:0008006" key="11">
    <source>
        <dbReference type="Google" id="ProtNLM"/>
    </source>
</evidence>
<evidence type="ECO:0000256" key="3">
    <source>
        <dbReference type="ARBA" id="ARBA00022694"/>
    </source>
</evidence>
<evidence type="ECO:0000256" key="6">
    <source>
        <dbReference type="HAMAP-Rule" id="MF_03056"/>
    </source>
</evidence>
<dbReference type="HAMAP" id="MF_03056">
    <property type="entry name" value="TRM82"/>
    <property type="match status" value="1"/>
</dbReference>
<keyword evidence="2 6" id="KW-0853">WD repeat</keyword>
<proteinExistence type="inferred from homology"/>
<feature type="compositionally biased region" description="Low complexity" evidence="8">
    <location>
        <begin position="45"/>
        <end position="58"/>
    </location>
</feature>
<keyword evidence="10" id="KW-1185">Reference proteome</keyword>
<evidence type="ECO:0000256" key="4">
    <source>
        <dbReference type="ARBA" id="ARBA00022737"/>
    </source>
</evidence>
<comment type="function">
    <text evidence="6">Required for the formation of N(7)-methylguanine at position 46 (m7G46) in tRNA. In the complex, it is required to stabilize and induce conformational changes of the catalytic subunit.</text>
</comment>
<evidence type="ECO:0000256" key="8">
    <source>
        <dbReference type="SAM" id="MobiDB-lite"/>
    </source>
</evidence>
<dbReference type="SUPFAM" id="SSF50978">
    <property type="entry name" value="WD40 repeat-like"/>
    <property type="match status" value="1"/>
</dbReference>
<reference evidence="9" key="1">
    <citation type="submission" date="2023-06" db="EMBL/GenBank/DDBJ databases">
        <title>Genome-scale phylogeny and comparative genomics of the fungal order Sordariales.</title>
        <authorList>
            <consortium name="Lawrence Berkeley National Laboratory"/>
            <person name="Hensen N."/>
            <person name="Bonometti L."/>
            <person name="Westerberg I."/>
            <person name="Brannstrom I.O."/>
            <person name="Guillou S."/>
            <person name="Cros-Aarteil S."/>
            <person name="Calhoun S."/>
            <person name="Haridas S."/>
            <person name="Kuo A."/>
            <person name="Mondo S."/>
            <person name="Pangilinan J."/>
            <person name="Riley R."/>
            <person name="Labutti K."/>
            <person name="Andreopoulos B."/>
            <person name="Lipzen A."/>
            <person name="Chen C."/>
            <person name="Yanf M."/>
            <person name="Daum C."/>
            <person name="Ng V."/>
            <person name="Clum A."/>
            <person name="Steindorff A."/>
            <person name="Ohm R."/>
            <person name="Martin F."/>
            <person name="Silar P."/>
            <person name="Natvig D."/>
            <person name="Lalanne C."/>
            <person name="Gautier V."/>
            <person name="Ament-Velasquez S.L."/>
            <person name="Kruys A."/>
            <person name="Hutchinson M.I."/>
            <person name="Powell A.J."/>
            <person name="Barry K."/>
            <person name="Miller A.N."/>
            <person name="Grigoriev I.V."/>
            <person name="Debuchy R."/>
            <person name="Gladieux P."/>
            <person name="Thoren M.H."/>
            <person name="Johannesson H."/>
        </authorList>
    </citation>
    <scope>NUCLEOTIDE SEQUENCE</scope>
    <source>
        <strain evidence="9">CBS 606.72</strain>
    </source>
</reference>
<comment type="caution">
    <text evidence="9">The sequence shown here is derived from an EMBL/GenBank/DDBJ whole genome shotgun (WGS) entry which is preliminary data.</text>
</comment>
<dbReference type="InterPro" id="IPR015943">
    <property type="entry name" value="WD40/YVTN_repeat-like_dom_sf"/>
</dbReference>
<accession>A0AA40CBH6</accession>
<evidence type="ECO:0000313" key="10">
    <source>
        <dbReference type="Proteomes" id="UP001175000"/>
    </source>
</evidence>
<dbReference type="Gene3D" id="2.130.10.10">
    <property type="entry name" value="YVTN repeat-like/Quinoprotein amine dehydrogenase"/>
    <property type="match status" value="2"/>
</dbReference>
<gene>
    <name evidence="9" type="ORF">B0T14DRAFT_490700</name>
</gene>